<protein>
    <recommendedName>
        <fullName evidence="4">Trehalose 6-phosphate phosphatase</fullName>
        <ecNumber evidence="4">3.1.3.12</ecNumber>
    </recommendedName>
</protein>
<evidence type="ECO:0000256" key="1">
    <source>
        <dbReference type="ARBA" id="ARBA00005199"/>
    </source>
</evidence>
<dbReference type="GO" id="GO:0046872">
    <property type="term" value="F:metal ion binding"/>
    <property type="evidence" value="ECO:0007669"/>
    <property type="project" value="UniProtKB-KW"/>
</dbReference>
<dbReference type="Gene3D" id="3.40.50.1000">
    <property type="entry name" value="HAD superfamily/HAD-like"/>
    <property type="match status" value="1"/>
</dbReference>
<gene>
    <name evidence="5" type="primary">otsB</name>
    <name evidence="5" type="ORF">EOD42_07210</name>
</gene>
<dbReference type="SUPFAM" id="SSF56784">
    <property type="entry name" value="HAD-like"/>
    <property type="match status" value="1"/>
</dbReference>
<evidence type="ECO:0000256" key="3">
    <source>
        <dbReference type="ARBA" id="ARBA00022801"/>
    </source>
</evidence>
<dbReference type="GO" id="GO:0004805">
    <property type="term" value="F:trehalose-phosphatase activity"/>
    <property type="evidence" value="ECO:0007669"/>
    <property type="project" value="UniProtKB-EC"/>
</dbReference>
<dbReference type="InterPro" id="IPR003337">
    <property type="entry name" value="Trehalose_PPase"/>
</dbReference>
<dbReference type="RefSeq" id="WP_127786832.1">
    <property type="nucleotide sequence ID" value="NZ_SACL01000002.1"/>
</dbReference>
<reference evidence="5 6" key="1">
    <citation type="submission" date="2019-01" db="EMBL/GenBank/DDBJ databases">
        <authorList>
            <person name="Chen W.-M."/>
        </authorList>
    </citation>
    <scope>NUCLEOTIDE SEQUENCE [LARGE SCALE GENOMIC DNA]</scope>
    <source>
        <strain evidence="5 6">CCP-6</strain>
    </source>
</reference>
<organism evidence="5 6">
    <name type="scientific">Rhodovarius crocodyli</name>
    <dbReference type="NCBI Taxonomy" id="1979269"/>
    <lineage>
        <taxon>Bacteria</taxon>
        <taxon>Pseudomonadati</taxon>
        <taxon>Pseudomonadota</taxon>
        <taxon>Alphaproteobacteria</taxon>
        <taxon>Acetobacterales</taxon>
        <taxon>Roseomonadaceae</taxon>
        <taxon>Rhodovarius</taxon>
    </lineage>
</organism>
<comment type="function">
    <text evidence="4">Removes the phosphate from trehalose 6-phosphate to produce free trehalose.</text>
</comment>
<comment type="pathway">
    <text evidence="1 4">Glycan biosynthesis; trehalose biosynthesis.</text>
</comment>
<dbReference type="PANTHER" id="PTHR43768">
    <property type="entry name" value="TREHALOSE 6-PHOSPHATE PHOSPHATASE"/>
    <property type="match status" value="1"/>
</dbReference>
<dbReference type="GO" id="GO:0005992">
    <property type="term" value="P:trehalose biosynthetic process"/>
    <property type="evidence" value="ECO:0007669"/>
    <property type="project" value="UniProtKB-UniPathway"/>
</dbReference>
<comment type="caution">
    <text evidence="5">The sequence shown here is derived from an EMBL/GenBank/DDBJ whole genome shotgun (WGS) entry which is preliminary data.</text>
</comment>
<dbReference type="InterPro" id="IPR006379">
    <property type="entry name" value="HAD-SF_hydro_IIB"/>
</dbReference>
<evidence type="ECO:0000313" key="5">
    <source>
        <dbReference type="EMBL" id="RVT97604.1"/>
    </source>
</evidence>
<dbReference type="AlphaFoldDB" id="A0A437MIV7"/>
<comment type="similarity">
    <text evidence="2 4">Belongs to the trehalose phosphatase family.</text>
</comment>
<keyword evidence="4" id="KW-0479">Metal-binding</keyword>
<dbReference type="InterPro" id="IPR044651">
    <property type="entry name" value="OTSB-like"/>
</dbReference>
<evidence type="ECO:0000256" key="4">
    <source>
        <dbReference type="RuleBase" id="RU361117"/>
    </source>
</evidence>
<dbReference type="OrthoDB" id="9814913at2"/>
<keyword evidence="6" id="KW-1185">Reference proteome</keyword>
<dbReference type="NCBIfam" id="TIGR01484">
    <property type="entry name" value="HAD-SF-IIB"/>
    <property type="match status" value="1"/>
</dbReference>
<dbReference type="EMBL" id="SACL01000002">
    <property type="protein sequence ID" value="RVT97604.1"/>
    <property type="molecule type" value="Genomic_DNA"/>
</dbReference>
<dbReference type="EC" id="3.1.3.12" evidence="4"/>
<proteinExistence type="inferred from homology"/>
<dbReference type="UniPathway" id="UPA00299"/>
<dbReference type="PANTHER" id="PTHR43768:SF3">
    <property type="entry name" value="TREHALOSE 6-PHOSPHATE PHOSPHATASE"/>
    <property type="match status" value="1"/>
</dbReference>
<dbReference type="Proteomes" id="UP000282957">
    <property type="component" value="Unassembled WGS sequence"/>
</dbReference>
<dbReference type="InterPro" id="IPR036412">
    <property type="entry name" value="HAD-like_sf"/>
</dbReference>
<comment type="cofactor">
    <cofactor evidence="4">
        <name>Mg(2+)</name>
        <dbReference type="ChEBI" id="CHEBI:18420"/>
    </cofactor>
</comment>
<evidence type="ECO:0000313" key="6">
    <source>
        <dbReference type="Proteomes" id="UP000282957"/>
    </source>
</evidence>
<accession>A0A437MIV7</accession>
<name>A0A437MIV7_9PROT</name>
<keyword evidence="4" id="KW-0460">Magnesium</keyword>
<dbReference type="Pfam" id="PF02358">
    <property type="entry name" value="Trehalose_PPase"/>
    <property type="match status" value="1"/>
</dbReference>
<sequence length="241" mass="25445">MHPGIPDSADLLSRHALLLDIDGTLLDIAPTPEQVHVPEGLPMLLASLHRQMGGALALVTGRPLVQAVALMGSLPTSAEHGAVLCLPPAEPVRLNLPRVPDDWRAAAARLAEAHPGARVETKHAGFVLHYRAIPEAGLVLEQGLRDMIAGDARFEILPASMAWELRPRGTDKGIGLNALMESPAFAGRLPLFIGDDVTDQAAIAAAEAMGGMGLQMDASFETPTALRAWLASLPAEAEEKL</sequence>
<dbReference type="Gene3D" id="3.30.70.1020">
    <property type="entry name" value="Trehalose-6-phosphate phosphatase related protein, domain 2"/>
    <property type="match status" value="1"/>
</dbReference>
<dbReference type="InterPro" id="IPR023214">
    <property type="entry name" value="HAD_sf"/>
</dbReference>
<evidence type="ECO:0000256" key="2">
    <source>
        <dbReference type="ARBA" id="ARBA00008770"/>
    </source>
</evidence>
<keyword evidence="3 4" id="KW-0378">Hydrolase</keyword>
<comment type="catalytic activity">
    <reaction evidence="4">
        <text>alpha,alpha-trehalose 6-phosphate + H2O = alpha,alpha-trehalose + phosphate</text>
        <dbReference type="Rhea" id="RHEA:23420"/>
        <dbReference type="ChEBI" id="CHEBI:15377"/>
        <dbReference type="ChEBI" id="CHEBI:16551"/>
        <dbReference type="ChEBI" id="CHEBI:43474"/>
        <dbReference type="ChEBI" id="CHEBI:58429"/>
        <dbReference type="EC" id="3.1.3.12"/>
    </reaction>
</comment>
<dbReference type="NCBIfam" id="TIGR00685">
    <property type="entry name" value="T6PP"/>
    <property type="match status" value="1"/>
</dbReference>